<gene>
    <name evidence="2" type="ORF">CITCOLO1_LOCUS16793</name>
</gene>
<feature type="transmembrane region" description="Helical" evidence="1">
    <location>
        <begin position="510"/>
        <end position="537"/>
    </location>
</feature>
<keyword evidence="1" id="KW-0812">Transmembrane</keyword>
<dbReference type="Pfam" id="PF03140">
    <property type="entry name" value="DUF247"/>
    <property type="match status" value="1"/>
</dbReference>
<evidence type="ECO:0000313" key="2">
    <source>
        <dbReference type="EMBL" id="CAK9324555.1"/>
    </source>
</evidence>
<keyword evidence="1" id="KW-1133">Transmembrane helix</keyword>
<name>A0ABP0YVJ7_9ROSI</name>
<protein>
    <submittedName>
        <fullName evidence="2">Uncharacterized protein</fullName>
    </submittedName>
</protein>
<dbReference type="InterPro" id="IPR004158">
    <property type="entry name" value="DUF247_pln"/>
</dbReference>
<dbReference type="Proteomes" id="UP001642487">
    <property type="component" value="Chromosome 6"/>
</dbReference>
<reference evidence="2 3" key="1">
    <citation type="submission" date="2024-03" db="EMBL/GenBank/DDBJ databases">
        <authorList>
            <person name="Gkanogiannis A."/>
            <person name="Becerra Lopez-Lavalle L."/>
        </authorList>
    </citation>
    <scope>NUCLEOTIDE SEQUENCE [LARGE SCALE GENOMIC DNA]</scope>
</reference>
<dbReference type="PANTHER" id="PTHR31170">
    <property type="entry name" value="BNAC04G53230D PROTEIN"/>
    <property type="match status" value="1"/>
</dbReference>
<dbReference type="EMBL" id="OZ021740">
    <property type="protein sequence ID" value="CAK9324555.1"/>
    <property type="molecule type" value="Genomic_DNA"/>
</dbReference>
<dbReference type="PANTHER" id="PTHR31170:SF25">
    <property type="entry name" value="BNAA09G04570D PROTEIN"/>
    <property type="match status" value="1"/>
</dbReference>
<sequence>MVSNSSSSTFDELKWVIQIRRTLEEELDDDDDDGIPVTIFMVPKLLMASDPHSYTPELVALGPYHCWRPELHEMDRFKLSAAKRAKKFSPTNLQFHDLVEQLSRLEHKIRACYHGYLDLNGETLAWMMAIDASFLLEFLHLYAGELKILRRVSSRMSHLMDYAGTKPAHNAVLRDIIMLENQIPLFVLRKMMEFEFESSEQSDEILLSMMIGLFTELSPFNPTDGIPEIQISDCAHLLDFLYQMITPKSKEPSEIIEIPNEIEQSPQISSYRKRIAHRSKQFLKRLISFTKRAMQSQHVKTIARLPWTILSTIPPFAVLKQPAEILFFREQQEAKEETESQNPNSNPNAYRVPLTEEITIPSVSELFKAGIRFSPSHGGISTITFNAKTGTLYLPTARLDVNTQVTLRNLVAYEASSGLGALVFTRYTELMNGIVDSDEDLRLLRVGGVIVNHLKSDEEGAAMWNGMSKSIRLSRVLELDKVIEEVNEYYNGLWRVKMGRFVKEYIYSSWPLLALMAVAWFLFLIALQAFCSFFSCFRAIPPSRS</sequence>
<keyword evidence="1" id="KW-0472">Membrane</keyword>
<accession>A0ABP0YVJ7</accession>
<organism evidence="2 3">
    <name type="scientific">Citrullus colocynthis</name>
    <name type="common">colocynth</name>
    <dbReference type="NCBI Taxonomy" id="252529"/>
    <lineage>
        <taxon>Eukaryota</taxon>
        <taxon>Viridiplantae</taxon>
        <taxon>Streptophyta</taxon>
        <taxon>Embryophyta</taxon>
        <taxon>Tracheophyta</taxon>
        <taxon>Spermatophyta</taxon>
        <taxon>Magnoliopsida</taxon>
        <taxon>eudicotyledons</taxon>
        <taxon>Gunneridae</taxon>
        <taxon>Pentapetalae</taxon>
        <taxon>rosids</taxon>
        <taxon>fabids</taxon>
        <taxon>Cucurbitales</taxon>
        <taxon>Cucurbitaceae</taxon>
        <taxon>Benincaseae</taxon>
        <taxon>Citrullus</taxon>
    </lineage>
</organism>
<evidence type="ECO:0000313" key="3">
    <source>
        <dbReference type="Proteomes" id="UP001642487"/>
    </source>
</evidence>
<proteinExistence type="predicted"/>
<evidence type="ECO:0000256" key="1">
    <source>
        <dbReference type="SAM" id="Phobius"/>
    </source>
</evidence>
<keyword evidence="3" id="KW-1185">Reference proteome</keyword>